<evidence type="ECO:0000259" key="1">
    <source>
        <dbReference type="Pfam" id="PF16064"/>
    </source>
</evidence>
<reference evidence="3" key="1">
    <citation type="submission" date="2025-08" db="UniProtKB">
        <authorList>
            <consortium name="RefSeq"/>
        </authorList>
    </citation>
    <scope>IDENTIFICATION</scope>
    <source>
        <tissue evidence="3">Whole body</tissue>
    </source>
</reference>
<keyword evidence="2" id="KW-1185">Reference proteome</keyword>
<evidence type="ECO:0000313" key="3">
    <source>
        <dbReference type="RefSeq" id="XP_024886460.1"/>
    </source>
</evidence>
<dbReference type="GeneID" id="112463957"/>
<feature type="domain" description="DUF4806" evidence="1">
    <location>
        <begin position="23"/>
        <end position="92"/>
    </location>
</feature>
<sequence length="103" mass="11875">MYSGREAEQYSKESIIQDTKIGQYLPLSFIDNYLSFEDMLKTDQEAFMQVVNKVMLIGGKHEKDFIRRSLSATFSDDSLHVCSWTGQKNNYKIGDTHTILSIK</sequence>
<dbReference type="OrthoDB" id="7700978at2759"/>
<name>A0A6J1R0V2_9HYME</name>
<organism evidence="2 3">
    <name type="scientific">Temnothorax curvispinosus</name>
    <dbReference type="NCBI Taxonomy" id="300111"/>
    <lineage>
        <taxon>Eukaryota</taxon>
        <taxon>Metazoa</taxon>
        <taxon>Ecdysozoa</taxon>
        <taxon>Arthropoda</taxon>
        <taxon>Hexapoda</taxon>
        <taxon>Insecta</taxon>
        <taxon>Pterygota</taxon>
        <taxon>Neoptera</taxon>
        <taxon>Endopterygota</taxon>
        <taxon>Hymenoptera</taxon>
        <taxon>Apocrita</taxon>
        <taxon>Aculeata</taxon>
        <taxon>Formicoidea</taxon>
        <taxon>Formicidae</taxon>
        <taxon>Myrmicinae</taxon>
        <taxon>Temnothorax</taxon>
    </lineage>
</organism>
<evidence type="ECO:0000313" key="2">
    <source>
        <dbReference type="Proteomes" id="UP000504618"/>
    </source>
</evidence>
<dbReference type="RefSeq" id="XP_024886460.1">
    <property type="nucleotide sequence ID" value="XM_025030692.1"/>
</dbReference>
<dbReference type="Proteomes" id="UP000504618">
    <property type="component" value="Unplaced"/>
</dbReference>
<dbReference type="Pfam" id="PF16064">
    <property type="entry name" value="DUF4806"/>
    <property type="match status" value="1"/>
</dbReference>
<gene>
    <name evidence="3" type="primary">LOC112463957</name>
</gene>
<proteinExistence type="predicted"/>
<dbReference type="InterPro" id="IPR032071">
    <property type="entry name" value="DUF4806"/>
</dbReference>
<dbReference type="AlphaFoldDB" id="A0A6J1R0V2"/>
<accession>A0A6J1R0V2</accession>
<protein>
    <submittedName>
        <fullName evidence="3">Uncharacterized protein LOC112463957</fullName>
    </submittedName>
</protein>
<feature type="non-terminal residue" evidence="3">
    <location>
        <position position="103"/>
    </location>
</feature>